<keyword evidence="8" id="KW-0175">Coiled coil</keyword>
<accession>J9DK65</accession>
<dbReference type="FunFam" id="3.10.110.10:FF:000060">
    <property type="entry name" value="Ubiquitin conjugating enzyme (UbcB)"/>
    <property type="match status" value="1"/>
</dbReference>
<protein>
    <recommendedName>
        <fullName evidence="1">E2 ubiquitin-conjugating enzyme</fullName>
        <ecNumber evidence="1">2.3.2.23</ecNumber>
    </recommendedName>
</protein>
<dbReference type="InterPro" id="IPR016135">
    <property type="entry name" value="UBQ-conjugating_enzyme/RWD"/>
</dbReference>
<feature type="coiled-coil region" evidence="8">
    <location>
        <begin position="10"/>
        <end position="37"/>
    </location>
</feature>
<evidence type="ECO:0000259" key="9">
    <source>
        <dbReference type="PROSITE" id="PS50127"/>
    </source>
</evidence>
<dbReference type="STRING" id="1003232.J9DK65"/>
<keyword evidence="4 7" id="KW-0833">Ubl conjugation pathway</keyword>
<dbReference type="Gene3D" id="3.10.110.10">
    <property type="entry name" value="Ubiquitin Conjugating Enzyme"/>
    <property type="match status" value="1"/>
</dbReference>
<evidence type="ECO:0000256" key="3">
    <source>
        <dbReference type="ARBA" id="ARBA00022741"/>
    </source>
</evidence>
<gene>
    <name evidence="10" type="ORF">EDEG_03724</name>
</gene>
<keyword evidence="5 7" id="KW-0067">ATP-binding</keyword>
<reference evidence="11" key="2">
    <citation type="submission" date="2015-07" db="EMBL/GenBank/DDBJ databases">
        <title>Contrasting host-pathogen interactions and genome evolution in two generalist and specialist microsporidian pathogens of mosquitoes.</title>
        <authorList>
            <consortium name="The Broad Institute Genomics Platform"/>
            <consortium name="The Broad Institute Genome Sequencing Center for Infectious Disease"/>
            <person name="Cuomo C.A."/>
            <person name="Sanscrainte N.D."/>
            <person name="Goldberg J.M."/>
            <person name="Heiman D."/>
            <person name="Young S."/>
            <person name="Zeng Q."/>
            <person name="Becnel J.J."/>
            <person name="Birren B.W."/>
        </authorList>
    </citation>
    <scope>NUCLEOTIDE SEQUENCE [LARGE SCALE GENOMIC DNA]</scope>
    <source>
        <strain evidence="11">USNM 41457</strain>
    </source>
</reference>
<evidence type="ECO:0000256" key="4">
    <source>
        <dbReference type="ARBA" id="ARBA00022786"/>
    </source>
</evidence>
<dbReference type="OrthoDB" id="7851174at2759"/>
<dbReference type="Proteomes" id="UP000003163">
    <property type="component" value="Unassembled WGS sequence"/>
</dbReference>
<keyword evidence="11" id="KW-1185">Reference proteome</keyword>
<dbReference type="GO" id="GO:0061631">
    <property type="term" value="F:ubiquitin conjugating enzyme activity"/>
    <property type="evidence" value="ECO:0007669"/>
    <property type="project" value="UniProtKB-EC"/>
</dbReference>
<reference evidence="10 11" key="1">
    <citation type="submission" date="2011-08" db="EMBL/GenBank/DDBJ databases">
        <authorList>
            <person name="Liu Z.J."/>
            <person name="Shi F.L."/>
            <person name="Lu J.Q."/>
            <person name="Li M."/>
            <person name="Wang Z.L."/>
        </authorList>
    </citation>
    <scope>NUCLEOTIDE SEQUENCE [LARGE SCALE GENOMIC DNA]</scope>
    <source>
        <strain evidence="10 11">USNM 41457</strain>
    </source>
</reference>
<feature type="domain" description="UBC core" evidence="9">
    <location>
        <begin position="8"/>
        <end position="163"/>
    </location>
</feature>
<dbReference type="FunCoup" id="J9DK65">
    <property type="interactions" value="140"/>
</dbReference>
<evidence type="ECO:0000313" key="11">
    <source>
        <dbReference type="Proteomes" id="UP000003163"/>
    </source>
</evidence>
<dbReference type="SMART" id="SM00212">
    <property type="entry name" value="UBCc"/>
    <property type="match status" value="1"/>
</dbReference>
<keyword evidence="2" id="KW-0808">Transferase</keyword>
<dbReference type="OMA" id="MEMAVTH"/>
<dbReference type="SUPFAM" id="SSF54495">
    <property type="entry name" value="UBC-like"/>
    <property type="match status" value="1"/>
</dbReference>
<comment type="caution">
    <text evidence="10">The sequence shown here is derived from an EMBL/GenBank/DDBJ whole genome shotgun (WGS) entry which is preliminary data.</text>
</comment>
<dbReference type="InterPro" id="IPR023313">
    <property type="entry name" value="UBQ-conjugating_AS"/>
</dbReference>
<organism evidence="10 11">
    <name type="scientific">Edhazardia aedis (strain USNM 41457)</name>
    <name type="common">Microsporidian parasite</name>
    <dbReference type="NCBI Taxonomy" id="1003232"/>
    <lineage>
        <taxon>Eukaryota</taxon>
        <taxon>Fungi</taxon>
        <taxon>Fungi incertae sedis</taxon>
        <taxon>Microsporidia</taxon>
        <taxon>Edhazardia</taxon>
    </lineage>
</organism>
<dbReference type="VEuPathDB" id="MicrosporidiaDB:EDEG_03724"/>
<keyword evidence="3 7" id="KW-0547">Nucleotide-binding</keyword>
<dbReference type="PANTHER" id="PTHR24068">
    <property type="entry name" value="UBIQUITIN-CONJUGATING ENZYME E2"/>
    <property type="match status" value="1"/>
</dbReference>
<dbReference type="HOGENOM" id="CLU_030988_13_3_1"/>
<dbReference type="PROSITE" id="PS50127">
    <property type="entry name" value="UBC_2"/>
    <property type="match status" value="1"/>
</dbReference>
<evidence type="ECO:0000256" key="8">
    <source>
        <dbReference type="SAM" id="Coils"/>
    </source>
</evidence>
<evidence type="ECO:0000256" key="6">
    <source>
        <dbReference type="PROSITE-ProRule" id="PRU10133"/>
    </source>
</evidence>
<name>J9DK65_EDHAE</name>
<evidence type="ECO:0000256" key="1">
    <source>
        <dbReference type="ARBA" id="ARBA00012486"/>
    </source>
</evidence>
<evidence type="ECO:0000313" key="10">
    <source>
        <dbReference type="EMBL" id="EJW01757.1"/>
    </source>
</evidence>
<evidence type="ECO:0000256" key="2">
    <source>
        <dbReference type="ARBA" id="ARBA00022679"/>
    </source>
</evidence>
<evidence type="ECO:0000256" key="5">
    <source>
        <dbReference type="ARBA" id="ARBA00022840"/>
    </source>
</evidence>
<proteinExistence type="inferred from homology"/>
<comment type="similarity">
    <text evidence="7">Belongs to the ubiquitin-conjugating enzyme family.</text>
</comment>
<dbReference type="AlphaFoldDB" id="J9DK65"/>
<dbReference type="Pfam" id="PF00179">
    <property type="entry name" value="UQ_con"/>
    <property type="match status" value="1"/>
</dbReference>
<dbReference type="EC" id="2.3.2.23" evidence="1"/>
<sequence length="163" mass="19113">MAFQRDSPALKRITKEIQNLELEKQKLKENNQCEDKTLSYFELFRRDEQNIFEWEALLTAPEQSNYEGGVFHLRITFPNEYPFKPPKIVFLTKIYHPNINSNGVICLDILQDSWSPALTIQKVLISLLSWLDDPNSKDPLVPEIARIYNNDLELYKQKVSGIR</sequence>
<dbReference type="InParanoid" id="J9DK65"/>
<dbReference type="InterPro" id="IPR000608">
    <property type="entry name" value="UBC"/>
</dbReference>
<evidence type="ECO:0000256" key="7">
    <source>
        <dbReference type="RuleBase" id="RU362109"/>
    </source>
</evidence>
<dbReference type="PROSITE" id="PS00183">
    <property type="entry name" value="UBC_1"/>
    <property type="match status" value="1"/>
</dbReference>
<dbReference type="GO" id="GO:0005524">
    <property type="term" value="F:ATP binding"/>
    <property type="evidence" value="ECO:0007669"/>
    <property type="project" value="UniProtKB-UniRule"/>
</dbReference>
<feature type="active site" description="Glycyl thioester intermediate" evidence="6">
    <location>
        <position position="106"/>
    </location>
</feature>
<dbReference type="EMBL" id="AFBI03000114">
    <property type="protein sequence ID" value="EJW01757.1"/>
    <property type="molecule type" value="Genomic_DNA"/>
</dbReference>